<evidence type="ECO:0000313" key="2">
    <source>
        <dbReference type="Proteomes" id="UP000033123"/>
    </source>
</evidence>
<dbReference type="PATRIC" id="fig|1434118.4.peg.3700"/>
<proteinExistence type="predicted"/>
<dbReference type="AlphaFoldDB" id="A0A0E3PQ89"/>
<evidence type="ECO:0000313" key="1">
    <source>
        <dbReference type="EMBL" id="AKB37437.1"/>
    </source>
</evidence>
<accession>A0A0E3PQ89</accession>
<sequence>MRALGQDMNCLFLFLRCRREKFDPARGINKTKNPNFGYPDNINRLIQDHRNLEKIRNLVNFPSRLKRKNQTPKTHMKLTLVFEPVFSEFTDY</sequence>
<reference evidence="1 2" key="1">
    <citation type="submission" date="2014-07" db="EMBL/GenBank/DDBJ databases">
        <title>Methanogenic archaea and the global carbon cycle.</title>
        <authorList>
            <person name="Henriksen J.R."/>
            <person name="Luke J."/>
            <person name="Reinhart S."/>
            <person name="Benedict M.N."/>
            <person name="Youngblut N.D."/>
            <person name="Metcalf M.E."/>
            <person name="Whitaker R.J."/>
            <person name="Metcalf W.W."/>
        </authorList>
    </citation>
    <scope>NUCLEOTIDE SEQUENCE [LARGE SCALE GENOMIC DNA]</scope>
    <source>
        <strain evidence="1 2">C2J</strain>
    </source>
</reference>
<gene>
    <name evidence="1" type="ORF">MSSAC_2847</name>
</gene>
<dbReference type="HOGENOM" id="CLU_186527_0_0_2"/>
<organism evidence="1 2">
    <name type="scientific">Methanosarcina siciliae C2J</name>
    <dbReference type="NCBI Taxonomy" id="1434118"/>
    <lineage>
        <taxon>Archaea</taxon>
        <taxon>Methanobacteriati</taxon>
        <taxon>Methanobacteriota</taxon>
        <taxon>Stenosarchaea group</taxon>
        <taxon>Methanomicrobia</taxon>
        <taxon>Methanosarcinales</taxon>
        <taxon>Methanosarcinaceae</taxon>
        <taxon>Methanosarcina</taxon>
    </lineage>
</organism>
<protein>
    <submittedName>
        <fullName evidence="1">Uncharacterized protein</fullName>
    </submittedName>
</protein>
<dbReference type="EMBL" id="CP009508">
    <property type="protein sequence ID" value="AKB37437.1"/>
    <property type="molecule type" value="Genomic_DNA"/>
</dbReference>
<name>A0A0E3PQ89_9EURY</name>
<dbReference type="Proteomes" id="UP000033123">
    <property type="component" value="Chromosome"/>
</dbReference>
<dbReference type="KEGG" id="msj:MSSAC_2847"/>